<dbReference type="Gene3D" id="3.40.50.2300">
    <property type="match status" value="1"/>
</dbReference>
<accession>A0A135HR73</accession>
<evidence type="ECO:0000313" key="11">
    <source>
        <dbReference type="Proteomes" id="UP000070107"/>
    </source>
</evidence>
<dbReference type="CDD" id="cd19934">
    <property type="entry name" value="REC_OmpR_EcPhoP-like"/>
    <property type="match status" value="1"/>
</dbReference>
<reference evidence="10 11" key="1">
    <citation type="submission" date="2015-11" db="EMBL/GenBank/DDBJ databases">
        <title>Draft genome sequence of Paramesorhizobium deserti A-3-E, a strain highly resistant to diverse beta-lactam antibiotics.</title>
        <authorList>
            <person name="Lv R."/>
            <person name="Yang X."/>
            <person name="Fang N."/>
            <person name="Guo J."/>
            <person name="Luo X."/>
            <person name="Peng F."/>
            <person name="Yang R."/>
            <person name="Cui Y."/>
            <person name="Fang C."/>
            <person name="Song Y."/>
        </authorList>
    </citation>
    <scope>NUCLEOTIDE SEQUENCE [LARGE SCALE GENOMIC DNA]</scope>
    <source>
        <strain evidence="10 11">A-3-E</strain>
    </source>
</reference>
<feature type="domain" description="OmpR/PhoB-type" evidence="9">
    <location>
        <begin position="125"/>
        <end position="219"/>
    </location>
</feature>
<evidence type="ECO:0000259" key="9">
    <source>
        <dbReference type="PROSITE" id="PS51755"/>
    </source>
</evidence>
<evidence type="ECO:0000256" key="5">
    <source>
        <dbReference type="ARBA" id="ARBA00023163"/>
    </source>
</evidence>
<dbReference type="Proteomes" id="UP000070107">
    <property type="component" value="Unassembled WGS sequence"/>
</dbReference>
<dbReference type="PANTHER" id="PTHR48111">
    <property type="entry name" value="REGULATOR OF RPOS"/>
    <property type="match status" value="1"/>
</dbReference>
<dbReference type="FunFam" id="3.40.50.2300:FF:000002">
    <property type="entry name" value="DNA-binding response regulator PhoP"/>
    <property type="match status" value="1"/>
</dbReference>
<keyword evidence="1 6" id="KW-0597">Phosphoprotein</keyword>
<keyword evidence="11" id="KW-1185">Reference proteome</keyword>
<dbReference type="SMART" id="SM00448">
    <property type="entry name" value="REC"/>
    <property type="match status" value="1"/>
</dbReference>
<dbReference type="InterPro" id="IPR001789">
    <property type="entry name" value="Sig_transdc_resp-reg_receiver"/>
</dbReference>
<dbReference type="STRING" id="1494590.ATN84_16980"/>
<dbReference type="InterPro" id="IPR036388">
    <property type="entry name" value="WH-like_DNA-bd_sf"/>
</dbReference>
<dbReference type="CDD" id="cd00383">
    <property type="entry name" value="trans_reg_C"/>
    <property type="match status" value="1"/>
</dbReference>
<evidence type="ECO:0000259" key="8">
    <source>
        <dbReference type="PROSITE" id="PS50110"/>
    </source>
</evidence>
<feature type="modified residue" description="4-aspartylphosphate" evidence="6">
    <location>
        <position position="52"/>
    </location>
</feature>
<organism evidence="10 11">
    <name type="scientific">Paramesorhizobium deserti</name>
    <dbReference type="NCBI Taxonomy" id="1494590"/>
    <lineage>
        <taxon>Bacteria</taxon>
        <taxon>Pseudomonadati</taxon>
        <taxon>Pseudomonadota</taxon>
        <taxon>Alphaproteobacteria</taxon>
        <taxon>Hyphomicrobiales</taxon>
        <taxon>Phyllobacteriaceae</taxon>
        <taxon>Paramesorhizobium</taxon>
    </lineage>
</organism>
<evidence type="ECO:0000256" key="3">
    <source>
        <dbReference type="ARBA" id="ARBA00023015"/>
    </source>
</evidence>
<dbReference type="SUPFAM" id="SSF52172">
    <property type="entry name" value="CheY-like"/>
    <property type="match status" value="1"/>
</dbReference>
<evidence type="ECO:0000313" key="10">
    <source>
        <dbReference type="EMBL" id="KXF75680.1"/>
    </source>
</evidence>
<dbReference type="Gene3D" id="6.10.250.690">
    <property type="match status" value="1"/>
</dbReference>
<protein>
    <submittedName>
        <fullName evidence="10">Two-component system response regulator</fullName>
    </submittedName>
</protein>
<dbReference type="PROSITE" id="PS51755">
    <property type="entry name" value="OMPR_PHOB"/>
    <property type="match status" value="1"/>
</dbReference>
<dbReference type="PANTHER" id="PTHR48111:SF37">
    <property type="entry name" value="RESPONSE REGULATOR PROTEIN CARR"/>
    <property type="match status" value="1"/>
</dbReference>
<dbReference type="OrthoDB" id="9802426at2"/>
<feature type="domain" description="Response regulatory" evidence="8">
    <location>
        <begin position="3"/>
        <end position="117"/>
    </location>
</feature>
<dbReference type="GO" id="GO:0005829">
    <property type="term" value="C:cytosol"/>
    <property type="evidence" value="ECO:0007669"/>
    <property type="project" value="TreeGrafter"/>
</dbReference>
<dbReference type="AlphaFoldDB" id="A0A135HR73"/>
<dbReference type="Gene3D" id="1.10.10.10">
    <property type="entry name" value="Winged helix-like DNA-binding domain superfamily/Winged helix DNA-binding domain"/>
    <property type="match status" value="1"/>
</dbReference>
<dbReference type="Pfam" id="PF00486">
    <property type="entry name" value="Trans_reg_C"/>
    <property type="match status" value="1"/>
</dbReference>
<dbReference type="SMART" id="SM00862">
    <property type="entry name" value="Trans_reg_C"/>
    <property type="match status" value="1"/>
</dbReference>
<dbReference type="InterPro" id="IPR011006">
    <property type="entry name" value="CheY-like_superfamily"/>
</dbReference>
<dbReference type="EMBL" id="LNTU01000037">
    <property type="protein sequence ID" value="KXF75680.1"/>
    <property type="molecule type" value="Genomic_DNA"/>
</dbReference>
<dbReference type="RefSeq" id="WP_068883821.1">
    <property type="nucleotide sequence ID" value="NZ_LNTU01000037.1"/>
</dbReference>
<evidence type="ECO:0000256" key="7">
    <source>
        <dbReference type="PROSITE-ProRule" id="PRU01091"/>
    </source>
</evidence>
<dbReference type="PROSITE" id="PS50110">
    <property type="entry name" value="RESPONSE_REGULATORY"/>
    <property type="match status" value="1"/>
</dbReference>
<keyword evidence="5" id="KW-0804">Transcription</keyword>
<evidence type="ECO:0000256" key="4">
    <source>
        <dbReference type="ARBA" id="ARBA00023125"/>
    </source>
</evidence>
<dbReference type="Pfam" id="PF00072">
    <property type="entry name" value="Response_reg"/>
    <property type="match status" value="1"/>
</dbReference>
<keyword evidence="3" id="KW-0805">Transcription regulation</keyword>
<dbReference type="GO" id="GO:0032993">
    <property type="term" value="C:protein-DNA complex"/>
    <property type="evidence" value="ECO:0007669"/>
    <property type="project" value="TreeGrafter"/>
</dbReference>
<evidence type="ECO:0000256" key="1">
    <source>
        <dbReference type="ARBA" id="ARBA00022553"/>
    </source>
</evidence>
<keyword evidence="2" id="KW-0902">Two-component regulatory system</keyword>
<proteinExistence type="predicted"/>
<dbReference type="InterPro" id="IPR001867">
    <property type="entry name" value="OmpR/PhoB-type_DNA-bd"/>
</dbReference>
<dbReference type="GO" id="GO:0000976">
    <property type="term" value="F:transcription cis-regulatory region binding"/>
    <property type="evidence" value="ECO:0007669"/>
    <property type="project" value="TreeGrafter"/>
</dbReference>
<dbReference type="InterPro" id="IPR039420">
    <property type="entry name" value="WalR-like"/>
</dbReference>
<sequence length="223" mass="24936">MMHLLLAEDDPLIARDIIAQLSKAGYVITHEKDGEATLFAGEHENFAAVILDLGLPKLDGLTILKRWRSNGHNMPVIILTARGNWEERVEGIDAGADDYLAKPFRMPELLARLRAVLRRYAGQANPVLSSGPISIDIRQKSVTVDGLPVEVSPLEYRCIAVLMQNRDRAVSQMELTEQLYAQDFERESNSVEVLIGRLRKKLGKDAILTRRGFGYQIAQDEAT</sequence>
<name>A0A135HR73_9HYPH</name>
<feature type="DNA-binding region" description="OmpR/PhoB-type" evidence="7">
    <location>
        <begin position="125"/>
        <end position="219"/>
    </location>
</feature>
<dbReference type="GO" id="GO:0006355">
    <property type="term" value="P:regulation of DNA-templated transcription"/>
    <property type="evidence" value="ECO:0007669"/>
    <property type="project" value="InterPro"/>
</dbReference>
<comment type="caution">
    <text evidence="10">The sequence shown here is derived from an EMBL/GenBank/DDBJ whole genome shotgun (WGS) entry which is preliminary data.</text>
</comment>
<evidence type="ECO:0000256" key="6">
    <source>
        <dbReference type="PROSITE-ProRule" id="PRU00169"/>
    </source>
</evidence>
<keyword evidence="4 7" id="KW-0238">DNA-binding</keyword>
<gene>
    <name evidence="10" type="ORF">ATN84_16980</name>
</gene>
<dbReference type="GO" id="GO:0000156">
    <property type="term" value="F:phosphorelay response regulator activity"/>
    <property type="evidence" value="ECO:0007669"/>
    <property type="project" value="TreeGrafter"/>
</dbReference>
<evidence type="ECO:0000256" key="2">
    <source>
        <dbReference type="ARBA" id="ARBA00023012"/>
    </source>
</evidence>